<evidence type="ECO:0000313" key="10">
    <source>
        <dbReference type="Proteomes" id="UP001316189"/>
    </source>
</evidence>
<gene>
    <name evidence="9" type="ORF">NP064_06355</name>
</gene>
<accession>A0ABY5L1I0</accession>
<dbReference type="Gene3D" id="3.90.550.10">
    <property type="entry name" value="Spore Coat Polysaccharide Biosynthesis Protein SpsA, Chain A"/>
    <property type="match status" value="1"/>
</dbReference>
<comment type="pathway">
    <text evidence="2">Lipid metabolism; sphingolipid metabolism.</text>
</comment>
<dbReference type="Proteomes" id="UP001316189">
    <property type="component" value="Chromosome"/>
</dbReference>
<comment type="subcellular location">
    <subcellularLocation>
        <location evidence="1">Membrane</location>
        <topology evidence="1">Multi-pass membrane protein</topology>
    </subcellularLocation>
</comment>
<sequence>MTARPSASDHAVYLLPLRWEHPDDGEVTRYLSRLSRWIEVVVVDGSPDHVFSRHRALWGGLVTHLAPRSPLPGENGKAVAVMEGLRATTAPLVVIADDDVRYDEAGLRRILGLLQDADLVRPQNTFHPLPWHARWDTARALVNRAGGGDYPGTLGLRRRALPCGYDTHVLFENLELVRTVRAAGGREHRALDLFVARHPPTTERFLSQRVRQAYDSQAQPARLAVELALLPVLAWAARRPSRMVALSALAALVAERGRARAGGRREFPGACVLFTPAWVVERAVCSWGAVAHRLAGGIRYSGSRLRCAAHSERWIREHVLTRPAERRLPEAAEPLPQGAAR</sequence>
<evidence type="ECO:0000313" key="9">
    <source>
        <dbReference type="EMBL" id="UUI76504.1"/>
    </source>
</evidence>
<comment type="pathway">
    <text evidence="3">Sphingolipid metabolism.</text>
</comment>
<evidence type="ECO:0000256" key="4">
    <source>
        <dbReference type="ARBA" id="ARBA00022676"/>
    </source>
</evidence>
<evidence type="ECO:0000256" key="7">
    <source>
        <dbReference type="ARBA" id="ARBA00022989"/>
    </source>
</evidence>
<evidence type="ECO:0000256" key="3">
    <source>
        <dbReference type="ARBA" id="ARBA00004991"/>
    </source>
</evidence>
<dbReference type="RefSeq" id="WP_227568781.1">
    <property type="nucleotide sequence ID" value="NZ_CP101988.1"/>
</dbReference>
<keyword evidence="6" id="KW-0812">Transmembrane</keyword>
<protein>
    <submittedName>
        <fullName evidence="9">Glycosyltransferase family 2 protein</fullName>
    </submittedName>
</protein>
<keyword evidence="4" id="KW-0328">Glycosyltransferase</keyword>
<dbReference type="SUPFAM" id="SSF53448">
    <property type="entry name" value="Nucleotide-diphospho-sugar transferases"/>
    <property type="match status" value="1"/>
</dbReference>
<dbReference type="Pfam" id="PF13506">
    <property type="entry name" value="Glyco_transf_21"/>
    <property type="match status" value="1"/>
</dbReference>
<keyword evidence="7" id="KW-1133">Transmembrane helix</keyword>
<evidence type="ECO:0000256" key="2">
    <source>
        <dbReference type="ARBA" id="ARBA00004760"/>
    </source>
</evidence>
<keyword evidence="5" id="KW-0808">Transferase</keyword>
<evidence type="ECO:0000256" key="6">
    <source>
        <dbReference type="ARBA" id="ARBA00022692"/>
    </source>
</evidence>
<proteinExistence type="predicted"/>
<keyword evidence="8" id="KW-0472">Membrane</keyword>
<evidence type="ECO:0000256" key="1">
    <source>
        <dbReference type="ARBA" id="ARBA00004141"/>
    </source>
</evidence>
<name>A0ABY5L1I0_9CELL</name>
<dbReference type="InterPro" id="IPR029044">
    <property type="entry name" value="Nucleotide-diphossugar_trans"/>
</dbReference>
<evidence type="ECO:0000256" key="8">
    <source>
        <dbReference type="ARBA" id="ARBA00023136"/>
    </source>
</evidence>
<reference evidence="9 10" key="1">
    <citation type="submission" date="2022-07" db="EMBL/GenBank/DDBJ databases">
        <title>Novel species in genus cellulomonas.</title>
        <authorList>
            <person name="Ye L."/>
        </authorList>
    </citation>
    <scope>NUCLEOTIDE SEQUENCE [LARGE SCALE GENOMIC DNA]</scope>
    <source>
        <strain evidence="10">zg-Y338</strain>
    </source>
</reference>
<keyword evidence="10" id="KW-1185">Reference proteome</keyword>
<evidence type="ECO:0000256" key="5">
    <source>
        <dbReference type="ARBA" id="ARBA00022679"/>
    </source>
</evidence>
<organism evidence="9 10">
    <name type="scientific">Cellulomonas chengniuliangii</name>
    <dbReference type="NCBI Taxonomy" id="2968084"/>
    <lineage>
        <taxon>Bacteria</taxon>
        <taxon>Bacillati</taxon>
        <taxon>Actinomycetota</taxon>
        <taxon>Actinomycetes</taxon>
        <taxon>Micrococcales</taxon>
        <taxon>Cellulomonadaceae</taxon>
        <taxon>Cellulomonas</taxon>
    </lineage>
</organism>
<dbReference type="InterPro" id="IPR025993">
    <property type="entry name" value="Ceramide_glucosylTrfase"/>
</dbReference>
<dbReference type="EMBL" id="CP101988">
    <property type="protein sequence ID" value="UUI76504.1"/>
    <property type="molecule type" value="Genomic_DNA"/>
</dbReference>